<gene>
    <name evidence="13" type="ORF">G3570_06005</name>
</gene>
<dbReference type="RefSeq" id="WP_165140284.1">
    <property type="nucleotide sequence ID" value="NZ_JAALLT010000002.1"/>
</dbReference>
<dbReference type="SUPFAM" id="SSF47240">
    <property type="entry name" value="Ferritin-like"/>
    <property type="match status" value="1"/>
</dbReference>
<dbReference type="NCBIfam" id="NF006200">
    <property type="entry name" value="PRK08326.1-3"/>
    <property type="match status" value="1"/>
</dbReference>
<dbReference type="InterPro" id="IPR003033">
    <property type="entry name" value="SCP2_sterol-bd_dom"/>
</dbReference>
<dbReference type="InterPro" id="IPR009078">
    <property type="entry name" value="Ferritin-like_SF"/>
</dbReference>
<accession>A0A6M1SVM4</accession>
<dbReference type="Gene3D" id="3.30.1050.10">
    <property type="entry name" value="SCP2 sterol-binding domain"/>
    <property type="match status" value="1"/>
</dbReference>
<dbReference type="InterPro" id="IPR000358">
    <property type="entry name" value="RNR_small_fam"/>
</dbReference>
<comment type="cofactor">
    <cofactor evidence="2">
        <name>Fe cation</name>
        <dbReference type="ChEBI" id="CHEBI:24875"/>
    </cofactor>
</comment>
<dbReference type="PANTHER" id="PTHR23409">
    <property type="entry name" value="RIBONUCLEOSIDE-DIPHOSPHATE REDUCTASE SMALL CHAIN"/>
    <property type="match status" value="1"/>
</dbReference>
<keyword evidence="8" id="KW-0464">Manganese</keyword>
<dbReference type="InterPro" id="IPR033908">
    <property type="entry name" value="R2LOX"/>
</dbReference>
<dbReference type="Gene3D" id="1.10.620.20">
    <property type="entry name" value="Ribonucleotide Reductase, subunit A"/>
    <property type="match status" value="1"/>
</dbReference>
<evidence type="ECO:0000259" key="12">
    <source>
        <dbReference type="Pfam" id="PF02036"/>
    </source>
</evidence>
<name>A0A6M1SVM4_9BACT</name>
<evidence type="ECO:0000256" key="4">
    <source>
        <dbReference type="ARBA" id="ARBA00013559"/>
    </source>
</evidence>
<feature type="domain" description="SCP2" evidence="12">
    <location>
        <begin position="24"/>
        <end position="105"/>
    </location>
</feature>
<evidence type="ECO:0000256" key="1">
    <source>
        <dbReference type="ARBA" id="ARBA00001936"/>
    </source>
</evidence>
<dbReference type="Proteomes" id="UP000473278">
    <property type="component" value="Unassembled WGS sequence"/>
</dbReference>
<reference evidence="13 14" key="1">
    <citation type="submission" date="2020-02" db="EMBL/GenBank/DDBJ databases">
        <title>Balneolaceae bacterium YR4-1, complete genome.</title>
        <authorList>
            <person name="Li Y."/>
            <person name="Wu S."/>
        </authorList>
    </citation>
    <scope>NUCLEOTIDE SEQUENCE [LARGE SCALE GENOMIC DNA]</scope>
    <source>
        <strain evidence="13 14">YR4-1</strain>
    </source>
</reference>
<dbReference type="Pfam" id="PF00268">
    <property type="entry name" value="Ribonuc_red_sm"/>
    <property type="match status" value="1"/>
</dbReference>
<keyword evidence="7" id="KW-0408">Iron</keyword>
<dbReference type="CDD" id="cd07911">
    <property type="entry name" value="RNRR2_Rv0233_like"/>
    <property type="match status" value="1"/>
</dbReference>
<evidence type="ECO:0000256" key="2">
    <source>
        <dbReference type="ARBA" id="ARBA00001962"/>
    </source>
</evidence>
<dbReference type="AlphaFoldDB" id="A0A6M1SVM4"/>
<feature type="region of interest" description="Disordered" evidence="11">
    <location>
        <begin position="133"/>
        <end position="155"/>
    </location>
</feature>
<evidence type="ECO:0000256" key="11">
    <source>
        <dbReference type="SAM" id="MobiDB-lite"/>
    </source>
</evidence>
<evidence type="ECO:0000313" key="14">
    <source>
        <dbReference type="Proteomes" id="UP000473278"/>
    </source>
</evidence>
<evidence type="ECO:0000256" key="5">
    <source>
        <dbReference type="ARBA" id="ARBA00022723"/>
    </source>
</evidence>
<evidence type="ECO:0000256" key="8">
    <source>
        <dbReference type="ARBA" id="ARBA00023211"/>
    </source>
</evidence>
<dbReference type="InterPro" id="IPR012348">
    <property type="entry name" value="RNR-like"/>
</dbReference>
<dbReference type="InterPro" id="IPR036527">
    <property type="entry name" value="SCP2_sterol-bd_dom_sf"/>
</dbReference>
<comment type="cofactor">
    <cofactor evidence="1">
        <name>Mn(2+)</name>
        <dbReference type="ChEBI" id="CHEBI:29035"/>
    </cofactor>
</comment>
<dbReference type="GO" id="GO:0009263">
    <property type="term" value="P:deoxyribonucleotide biosynthetic process"/>
    <property type="evidence" value="ECO:0007669"/>
    <property type="project" value="InterPro"/>
</dbReference>
<protein>
    <recommendedName>
        <fullName evidence="4">R2-like ligand binding oxidase</fullName>
    </recommendedName>
    <alternativeName>
        <fullName evidence="10">Ribonucleotide reductase R2 subunit homolog</fullName>
    </alternativeName>
    <alternativeName>
        <fullName evidence="9">Ribonucleotide reductase small subunit homolog</fullName>
    </alternativeName>
</protein>
<proteinExistence type="inferred from homology"/>
<dbReference type="EMBL" id="JAALLT010000002">
    <property type="protein sequence ID" value="NGP76176.1"/>
    <property type="molecule type" value="Genomic_DNA"/>
</dbReference>
<keyword evidence="14" id="KW-1185">Reference proteome</keyword>
<dbReference type="NCBIfam" id="NF006202">
    <property type="entry name" value="PRK08326.1-5"/>
    <property type="match status" value="1"/>
</dbReference>
<evidence type="ECO:0000256" key="7">
    <source>
        <dbReference type="ARBA" id="ARBA00023004"/>
    </source>
</evidence>
<keyword evidence="5" id="KW-0479">Metal-binding</keyword>
<evidence type="ECO:0000256" key="10">
    <source>
        <dbReference type="ARBA" id="ARBA00032636"/>
    </source>
</evidence>
<evidence type="ECO:0000313" key="13">
    <source>
        <dbReference type="EMBL" id="NGP76176.1"/>
    </source>
</evidence>
<evidence type="ECO:0000256" key="9">
    <source>
        <dbReference type="ARBA" id="ARBA00031672"/>
    </source>
</evidence>
<dbReference type="SUPFAM" id="SSF55718">
    <property type="entry name" value="SCP-like"/>
    <property type="match status" value="1"/>
</dbReference>
<sequence length="445" mass="51446">MSLEVFSESWAEHWKENLNVNSDYENAASKWEWTIMLVMKIERGNDKCLFLDLWHGKCREIRECLNGDREKADYVISGNKSEWKDIFDRKTEPMMAFIQGKLTLKKGSLLSLSGYTKAAQELLKSAISIPSYFPGENDNGQQSSGPSEKPIFKQSEEASTQVKSYAKRGRKLNRESFPMKLFEKAKTLGIWNPSEIDFKEDRKDWLQLNEIEKEVLLHLTSLFLAGEESVTEDILPLISVISNEQRLEEELYLTTFLWEEAKHTDFFNSFIEQVVQEEINYSRFHTQGYKKLFYEELPKSLNRLLHDTSAAAQINASVTYNMIVEGTLAETGYHAYHKALEQHGLMPGLRKGIGYLKKDESRHIAYGIYLLSRLVAQNPELWSALQQRMEELLDVALSVIDEIFKPYDPMPFGLNKEEFIGYALNQFKKRIDKLEIAKEDGFGPV</sequence>
<keyword evidence="6" id="KW-0560">Oxidoreductase</keyword>
<evidence type="ECO:0000256" key="3">
    <source>
        <dbReference type="ARBA" id="ARBA00007873"/>
    </source>
</evidence>
<evidence type="ECO:0000256" key="6">
    <source>
        <dbReference type="ARBA" id="ARBA00023002"/>
    </source>
</evidence>
<comment type="caution">
    <text evidence="13">The sequence shown here is derived from an EMBL/GenBank/DDBJ whole genome shotgun (WGS) entry which is preliminary data.</text>
</comment>
<dbReference type="GO" id="GO:0016491">
    <property type="term" value="F:oxidoreductase activity"/>
    <property type="evidence" value="ECO:0007669"/>
    <property type="project" value="UniProtKB-KW"/>
</dbReference>
<organism evidence="13 14">
    <name type="scientific">Halalkalibaculum roseum</name>
    <dbReference type="NCBI Taxonomy" id="2709311"/>
    <lineage>
        <taxon>Bacteria</taxon>
        <taxon>Pseudomonadati</taxon>
        <taxon>Balneolota</taxon>
        <taxon>Balneolia</taxon>
        <taxon>Balneolales</taxon>
        <taxon>Balneolaceae</taxon>
        <taxon>Halalkalibaculum</taxon>
    </lineage>
</organism>
<dbReference type="GO" id="GO:0046872">
    <property type="term" value="F:metal ion binding"/>
    <property type="evidence" value="ECO:0007669"/>
    <property type="project" value="UniProtKB-KW"/>
</dbReference>
<dbReference type="Pfam" id="PF02036">
    <property type="entry name" value="SCP2"/>
    <property type="match status" value="1"/>
</dbReference>
<dbReference type="PANTHER" id="PTHR23409:SF36">
    <property type="entry name" value="R2-LIKE LIGAND BINDING OXIDASE"/>
    <property type="match status" value="1"/>
</dbReference>
<comment type="similarity">
    <text evidence="3">Belongs to the ribonucleoside diphosphate reductase small chain family. R2-like ligand binding oxidase subfamily.</text>
</comment>